<keyword evidence="5" id="KW-1185">Reference proteome</keyword>
<evidence type="ECO:0000256" key="1">
    <source>
        <dbReference type="ARBA" id="ARBA00023012"/>
    </source>
</evidence>
<reference evidence="4" key="1">
    <citation type="journal article" date="2014" name="Int. J. Syst. Evol. Microbiol.">
        <title>Complete genome of a new Firmicutes species belonging to the dominant human colonic microbiota ('Ruminococcus bicirculans') reveals two chromosomes and a selective capacity to utilize plant glucans.</title>
        <authorList>
            <consortium name="NISC Comparative Sequencing Program"/>
            <person name="Wegmann U."/>
            <person name="Louis P."/>
            <person name="Goesmann A."/>
            <person name="Henrissat B."/>
            <person name="Duncan S.H."/>
            <person name="Flint H.J."/>
        </authorList>
    </citation>
    <scope>NUCLEOTIDE SEQUENCE</scope>
    <source>
        <strain evidence="4">NBRC 107169</strain>
    </source>
</reference>
<name>A0ABQ5UN71_9HYPH</name>
<evidence type="ECO:0000313" key="5">
    <source>
        <dbReference type="Proteomes" id="UP001161405"/>
    </source>
</evidence>
<comment type="caution">
    <text evidence="4">The sequence shown here is derived from an EMBL/GenBank/DDBJ whole genome shotgun (WGS) entry which is preliminary data.</text>
</comment>
<reference evidence="4" key="2">
    <citation type="submission" date="2023-01" db="EMBL/GenBank/DDBJ databases">
        <title>Draft genome sequence of Maritalea porphyrae strain NBRC 107169.</title>
        <authorList>
            <person name="Sun Q."/>
            <person name="Mori K."/>
        </authorList>
    </citation>
    <scope>NUCLEOTIDE SEQUENCE</scope>
    <source>
        <strain evidence="4">NBRC 107169</strain>
    </source>
</reference>
<feature type="domain" description="HPt" evidence="3">
    <location>
        <begin position="13"/>
        <end position="107"/>
    </location>
</feature>
<evidence type="ECO:0000313" key="4">
    <source>
        <dbReference type="EMBL" id="GLQ15869.1"/>
    </source>
</evidence>
<dbReference type="EMBL" id="BSNI01000001">
    <property type="protein sequence ID" value="GLQ15869.1"/>
    <property type="molecule type" value="Genomic_DNA"/>
</dbReference>
<gene>
    <name evidence="4" type="ORF">GCM10007879_01180</name>
</gene>
<dbReference type="RefSeq" id="WP_284360967.1">
    <property type="nucleotide sequence ID" value="NZ_BSNI01000001.1"/>
</dbReference>
<protein>
    <recommendedName>
        <fullName evidence="3">HPt domain-containing protein</fullName>
    </recommendedName>
</protein>
<keyword evidence="2" id="KW-0597">Phosphoprotein</keyword>
<keyword evidence="1" id="KW-0902">Two-component regulatory system</keyword>
<dbReference type="InterPro" id="IPR008207">
    <property type="entry name" value="Sig_transdc_His_kin_Hpt_dom"/>
</dbReference>
<dbReference type="InterPro" id="IPR036641">
    <property type="entry name" value="HPT_dom_sf"/>
</dbReference>
<evidence type="ECO:0000256" key="2">
    <source>
        <dbReference type="PROSITE-ProRule" id="PRU00110"/>
    </source>
</evidence>
<feature type="modified residue" description="Phosphohistidine" evidence="2">
    <location>
        <position position="54"/>
    </location>
</feature>
<organism evidence="4 5">
    <name type="scientific">Maritalea porphyrae</name>
    <dbReference type="NCBI Taxonomy" id="880732"/>
    <lineage>
        <taxon>Bacteria</taxon>
        <taxon>Pseudomonadati</taxon>
        <taxon>Pseudomonadota</taxon>
        <taxon>Alphaproteobacteria</taxon>
        <taxon>Hyphomicrobiales</taxon>
        <taxon>Devosiaceae</taxon>
        <taxon>Maritalea</taxon>
    </lineage>
</organism>
<dbReference type="Gene3D" id="1.20.120.160">
    <property type="entry name" value="HPT domain"/>
    <property type="match status" value="1"/>
</dbReference>
<proteinExistence type="predicted"/>
<dbReference type="Proteomes" id="UP001161405">
    <property type="component" value="Unassembled WGS sequence"/>
</dbReference>
<dbReference type="PROSITE" id="PS50894">
    <property type="entry name" value="HPT"/>
    <property type="match status" value="1"/>
</dbReference>
<sequence length="107" mass="11894">MSAASLKQFQEQQAILQRQYAARALKDADQMEMLLDNFEQGQPHVLVELRHLAHRLAGGSGVFGLGQLTQPALDLEHSIDNCEEETQIRAKTTALADHIRQAAMNKS</sequence>
<accession>A0ABQ5UN71</accession>
<dbReference type="SUPFAM" id="SSF47226">
    <property type="entry name" value="Histidine-containing phosphotransfer domain, HPT domain"/>
    <property type="match status" value="1"/>
</dbReference>
<dbReference type="Pfam" id="PF01627">
    <property type="entry name" value="Hpt"/>
    <property type="match status" value="1"/>
</dbReference>
<evidence type="ECO:0000259" key="3">
    <source>
        <dbReference type="PROSITE" id="PS50894"/>
    </source>
</evidence>